<evidence type="ECO:0000256" key="7">
    <source>
        <dbReference type="ARBA" id="ARBA00023277"/>
    </source>
</evidence>
<dbReference type="PROSITE" id="PS01095">
    <property type="entry name" value="GH18_1"/>
    <property type="match status" value="1"/>
</dbReference>
<evidence type="ECO:0000256" key="2">
    <source>
        <dbReference type="ARBA" id="ARBA00012729"/>
    </source>
</evidence>
<accession>A0ABR4HG56</accession>
<keyword evidence="12" id="KW-0732">Signal</keyword>
<proteinExistence type="inferred from homology"/>
<evidence type="ECO:0000259" key="13">
    <source>
        <dbReference type="PROSITE" id="PS51910"/>
    </source>
</evidence>
<name>A0ABR4HG56_9EURO</name>
<dbReference type="PANTHER" id="PTHR11177:SF333">
    <property type="entry name" value="CHITINASE"/>
    <property type="match status" value="1"/>
</dbReference>
<dbReference type="EMBL" id="JBFXLS010000126">
    <property type="protein sequence ID" value="KAL2814405.1"/>
    <property type="molecule type" value="Genomic_DNA"/>
</dbReference>
<keyword evidence="7" id="KW-0119">Carbohydrate metabolism</keyword>
<protein>
    <recommendedName>
        <fullName evidence="2">chitinase</fullName>
        <ecNumber evidence="2">3.2.1.14</ecNumber>
    </recommendedName>
</protein>
<gene>
    <name evidence="14" type="ORF">BDW59DRAFT_176471</name>
</gene>
<dbReference type="EC" id="3.2.1.14" evidence="2"/>
<evidence type="ECO:0000256" key="11">
    <source>
        <dbReference type="RuleBase" id="RU004453"/>
    </source>
</evidence>
<dbReference type="InterPro" id="IPR050314">
    <property type="entry name" value="Glycosyl_Hydrlase_18"/>
</dbReference>
<evidence type="ECO:0000256" key="12">
    <source>
        <dbReference type="SAM" id="SignalP"/>
    </source>
</evidence>
<evidence type="ECO:0000256" key="8">
    <source>
        <dbReference type="ARBA" id="ARBA00023295"/>
    </source>
</evidence>
<comment type="caution">
    <text evidence="14">The sequence shown here is derived from an EMBL/GenBank/DDBJ whole genome shotgun (WGS) entry which is preliminary data.</text>
</comment>
<evidence type="ECO:0000313" key="14">
    <source>
        <dbReference type="EMBL" id="KAL2814405.1"/>
    </source>
</evidence>
<evidence type="ECO:0000256" key="3">
    <source>
        <dbReference type="ARBA" id="ARBA00022669"/>
    </source>
</evidence>
<dbReference type="Pfam" id="PF00704">
    <property type="entry name" value="Glyco_hydro_18"/>
    <property type="match status" value="2"/>
</dbReference>
<sequence length="337" mass="36924">MMELLILFLLVIQLITQISASQYQSIQVLANADNDYTCSPPNPARLAAAGQCTDKATGKGWSNATACPLKVCCSKFGFVYAIGTTSDFCGGTMVISPQCDGTTAHQRTIGYYEGWNLDQRLCDKMAPEDARLGIYTHINFAFALINPTTFRIAPMDQNTGTRYQSITSLKNRQPSLKVWIAIGGWAMNDPGATRTTFSDLAASEANQDIFFETLVSFMLSNRLDGVDLDWEYPAAADRGFDIINLKPYVDPLNIMAYNIHGAWDGSVESLGKHALAHTNLSEINLALELLWRNIINPARINLCLGFYGRIFTLASRDSTEGVLSATDVYGVVENGNG</sequence>
<keyword evidence="6" id="KW-0843">Virulence</keyword>
<dbReference type="InterPro" id="IPR011583">
    <property type="entry name" value="Chitinase_II/V-like_cat"/>
</dbReference>
<dbReference type="Gene3D" id="3.20.20.80">
    <property type="entry name" value="Glycosidases"/>
    <property type="match status" value="2"/>
</dbReference>
<keyword evidence="9" id="KW-0624">Polysaccharide degradation</keyword>
<dbReference type="InterPro" id="IPR017853">
    <property type="entry name" value="GH"/>
</dbReference>
<dbReference type="InterPro" id="IPR036861">
    <property type="entry name" value="Endochitinase-like_sf"/>
</dbReference>
<evidence type="ECO:0000256" key="6">
    <source>
        <dbReference type="ARBA" id="ARBA00023026"/>
    </source>
</evidence>
<organism evidence="14 15">
    <name type="scientific">Aspergillus cavernicola</name>
    <dbReference type="NCBI Taxonomy" id="176166"/>
    <lineage>
        <taxon>Eukaryota</taxon>
        <taxon>Fungi</taxon>
        <taxon>Dikarya</taxon>
        <taxon>Ascomycota</taxon>
        <taxon>Pezizomycotina</taxon>
        <taxon>Eurotiomycetes</taxon>
        <taxon>Eurotiomycetidae</taxon>
        <taxon>Eurotiales</taxon>
        <taxon>Aspergillaceae</taxon>
        <taxon>Aspergillus</taxon>
        <taxon>Aspergillus subgen. Nidulantes</taxon>
    </lineage>
</organism>
<keyword evidence="3" id="KW-0147">Chitin-binding</keyword>
<evidence type="ECO:0000256" key="4">
    <source>
        <dbReference type="ARBA" id="ARBA00022801"/>
    </source>
</evidence>
<feature type="chain" id="PRO_5046972582" description="chitinase" evidence="12">
    <location>
        <begin position="21"/>
        <end position="337"/>
    </location>
</feature>
<evidence type="ECO:0000256" key="5">
    <source>
        <dbReference type="ARBA" id="ARBA00023024"/>
    </source>
</evidence>
<dbReference type="PROSITE" id="PS51910">
    <property type="entry name" value="GH18_2"/>
    <property type="match status" value="1"/>
</dbReference>
<keyword evidence="4 10" id="KW-0378">Hydrolase</keyword>
<feature type="domain" description="GH18" evidence="13">
    <location>
        <begin position="106"/>
        <end position="337"/>
    </location>
</feature>
<evidence type="ECO:0000313" key="15">
    <source>
        <dbReference type="Proteomes" id="UP001610335"/>
    </source>
</evidence>
<dbReference type="InterPro" id="IPR001579">
    <property type="entry name" value="Glyco_hydro_18_chit_AS"/>
</dbReference>
<evidence type="ECO:0000256" key="9">
    <source>
        <dbReference type="ARBA" id="ARBA00023326"/>
    </source>
</evidence>
<reference evidence="14 15" key="1">
    <citation type="submission" date="2024-07" db="EMBL/GenBank/DDBJ databases">
        <title>Section-level genome sequencing and comparative genomics of Aspergillus sections Usti and Cavernicolus.</title>
        <authorList>
            <consortium name="Lawrence Berkeley National Laboratory"/>
            <person name="Nybo J.L."/>
            <person name="Vesth T.C."/>
            <person name="Theobald S."/>
            <person name="Frisvad J.C."/>
            <person name="Larsen T.O."/>
            <person name="Kjaerboelling I."/>
            <person name="Rothschild-Mancinelli K."/>
            <person name="Lyhne E.K."/>
            <person name="Kogle M.E."/>
            <person name="Barry K."/>
            <person name="Clum A."/>
            <person name="Na H."/>
            <person name="Ledsgaard L."/>
            <person name="Lin J."/>
            <person name="Lipzen A."/>
            <person name="Kuo A."/>
            <person name="Riley R."/>
            <person name="Mondo S."/>
            <person name="LaButti K."/>
            <person name="Haridas S."/>
            <person name="Pangalinan J."/>
            <person name="Salamov A.A."/>
            <person name="Simmons B.A."/>
            <person name="Magnuson J.K."/>
            <person name="Chen J."/>
            <person name="Drula E."/>
            <person name="Henrissat B."/>
            <person name="Wiebenga A."/>
            <person name="Lubbers R.J."/>
            <person name="Gomes A.C."/>
            <person name="Makela M.R."/>
            <person name="Stajich J."/>
            <person name="Grigoriev I.V."/>
            <person name="Mortensen U.H."/>
            <person name="De vries R.P."/>
            <person name="Baker S.E."/>
            <person name="Andersen M.R."/>
        </authorList>
    </citation>
    <scope>NUCLEOTIDE SEQUENCE [LARGE SCALE GENOMIC DNA]</scope>
    <source>
        <strain evidence="14 15">CBS 600.67</strain>
    </source>
</reference>
<keyword evidence="8 10" id="KW-0326">Glycosidase</keyword>
<keyword evidence="5" id="KW-0146">Chitin degradation</keyword>
<dbReference type="PANTHER" id="PTHR11177">
    <property type="entry name" value="CHITINASE"/>
    <property type="match status" value="1"/>
</dbReference>
<dbReference type="SUPFAM" id="SSF51445">
    <property type="entry name" value="(Trans)glycosidases"/>
    <property type="match status" value="1"/>
</dbReference>
<dbReference type="SMART" id="SM00636">
    <property type="entry name" value="Glyco_18"/>
    <property type="match status" value="1"/>
</dbReference>
<dbReference type="GO" id="GO:0016787">
    <property type="term" value="F:hydrolase activity"/>
    <property type="evidence" value="ECO:0007669"/>
    <property type="project" value="UniProtKB-KW"/>
</dbReference>
<evidence type="ECO:0000256" key="10">
    <source>
        <dbReference type="RuleBase" id="RU000489"/>
    </source>
</evidence>
<comment type="catalytic activity">
    <reaction evidence="1">
        <text>Random endo-hydrolysis of N-acetyl-beta-D-glucosaminide (1-&gt;4)-beta-linkages in chitin and chitodextrins.</text>
        <dbReference type="EC" id="3.2.1.14"/>
    </reaction>
</comment>
<comment type="similarity">
    <text evidence="11">Belongs to the glycosyl hydrolase 18 family.</text>
</comment>
<evidence type="ECO:0000256" key="1">
    <source>
        <dbReference type="ARBA" id="ARBA00000822"/>
    </source>
</evidence>
<keyword evidence="15" id="KW-1185">Reference proteome</keyword>
<feature type="signal peptide" evidence="12">
    <location>
        <begin position="1"/>
        <end position="20"/>
    </location>
</feature>
<dbReference type="InterPro" id="IPR001223">
    <property type="entry name" value="Glyco_hydro18_cat"/>
</dbReference>
<dbReference type="Proteomes" id="UP001610335">
    <property type="component" value="Unassembled WGS sequence"/>
</dbReference>
<dbReference type="Gene3D" id="3.30.60.10">
    <property type="entry name" value="Endochitinase-like"/>
    <property type="match status" value="1"/>
</dbReference>